<proteinExistence type="predicted"/>
<accession>A0A3B1CEL3</accession>
<name>A0A3B1CEL3_9ZZZZ</name>
<evidence type="ECO:0000313" key="1">
    <source>
        <dbReference type="EMBL" id="VAX15227.1"/>
    </source>
</evidence>
<reference evidence="1" key="1">
    <citation type="submission" date="2018-06" db="EMBL/GenBank/DDBJ databases">
        <authorList>
            <person name="Zhirakovskaya E."/>
        </authorList>
    </citation>
    <scope>NUCLEOTIDE SEQUENCE</scope>
</reference>
<protein>
    <submittedName>
        <fullName evidence="1">Uncharacterized protein</fullName>
    </submittedName>
</protein>
<dbReference type="EMBL" id="UOGD01000010">
    <property type="protein sequence ID" value="VAX15227.1"/>
    <property type="molecule type" value="Genomic_DNA"/>
</dbReference>
<gene>
    <name evidence="1" type="ORF">MNBD_IGNAVI01-3164</name>
</gene>
<sequence length="291" mass="33629">MQTATENCGGILQNLEVNGELERPEYVSENTIISNNFIVHYTTDNNSIHKTTSAYANLVSNAAENSFSIECSQMGWWLPRPDDNRGGDNKYDIYIREIFARGITYEEVEEGWTEIGAPSYFITDINREENIVPVTVAHEFNHALQIAYSHSSELWFMENTATWMEDIVYDNVNYYLTWFSSGVSPLSHPYRQLSYKYNGYMYSGMLWPTFLSEWKDQIIIKKIWERIGNSSGNTTIENIDYVLSQPPYNTNINEALRNYAIWRYYTGERNDGEHFSDAGLLPASTIEQTLP</sequence>
<organism evidence="1">
    <name type="scientific">hydrothermal vent metagenome</name>
    <dbReference type="NCBI Taxonomy" id="652676"/>
    <lineage>
        <taxon>unclassified sequences</taxon>
        <taxon>metagenomes</taxon>
        <taxon>ecological metagenomes</taxon>
    </lineage>
</organism>
<dbReference type="AlphaFoldDB" id="A0A3B1CEL3"/>